<dbReference type="AlphaFoldDB" id="A0A193LH80"/>
<protein>
    <submittedName>
        <fullName evidence="2">Transcriptional regulator</fullName>
    </submittedName>
</protein>
<evidence type="ECO:0000313" key="2">
    <source>
        <dbReference type="EMBL" id="ANO51890.1"/>
    </source>
</evidence>
<name>A0A193LH80_9GAMM</name>
<dbReference type="InterPro" id="IPR025159">
    <property type="entry name" value="AbiEi_N"/>
</dbReference>
<dbReference type="Pfam" id="PF13338">
    <property type="entry name" value="AbiEi_4"/>
    <property type="match status" value="1"/>
</dbReference>
<sequence length="205" mass="23288">MPDPASNKQVDAARRVFQRGGGILRTREALDHGIHPRTLYAMRDEGLLERLDRGLYRLTDLPPLSDPDLVTAANKIPKGVVCLISALHFHDITTQIPHAVSIAVSRGTEPPRLDYPPIRLYWFSGTAFSAGVQTHRIDNSQVRIYSAEKTLADCFKYRNKIGMDTVLEALTLYRDQHKPKPQKLIEYARICRVEKVMRPYLEALL</sequence>
<reference evidence="2 3" key="1">
    <citation type="submission" date="2016-06" db="EMBL/GenBank/DDBJ databases">
        <title>Complete genome sequence of a deep-branching marine Gamma Proteobacterium Woeseia oceani type strain XK5.</title>
        <authorList>
            <person name="Mu D."/>
            <person name="Du Z."/>
        </authorList>
    </citation>
    <scope>NUCLEOTIDE SEQUENCE [LARGE SCALE GENOMIC DNA]</scope>
    <source>
        <strain evidence="2 3">XK5</strain>
    </source>
</reference>
<proteinExistence type="predicted"/>
<accession>A0A193LH80</accession>
<feature type="domain" description="AbiEi antitoxin N-terminal" evidence="1">
    <location>
        <begin position="13"/>
        <end position="59"/>
    </location>
</feature>
<evidence type="ECO:0000259" key="1">
    <source>
        <dbReference type="Pfam" id="PF13338"/>
    </source>
</evidence>
<dbReference type="RefSeq" id="WP_068616635.1">
    <property type="nucleotide sequence ID" value="NZ_CP016268.1"/>
</dbReference>
<dbReference type="Proteomes" id="UP000092695">
    <property type="component" value="Chromosome"/>
</dbReference>
<keyword evidence="3" id="KW-1185">Reference proteome</keyword>
<organism evidence="2 3">
    <name type="scientific">Woeseia oceani</name>
    <dbReference type="NCBI Taxonomy" id="1548547"/>
    <lineage>
        <taxon>Bacteria</taxon>
        <taxon>Pseudomonadati</taxon>
        <taxon>Pseudomonadota</taxon>
        <taxon>Gammaproteobacteria</taxon>
        <taxon>Woeseiales</taxon>
        <taxon>Woeseiaceae</taxon>
        <taxon>Woeseia</taxon>
    </lineage>
</organism>
<dbReference type="KEGG" id="woc:BA177_12370"/>
<dbReference type="OrthoDB" id="9789781at2"/>
<gene>
    <name evidence="2" type="ORF">BA177_12370</name>
</gene>
<dbReference type="EMBL" id="CP016268">
    <property type="protein sequence ID" value="ANO51890.1"/>
    <property type="molecule type" value="Genomic_DNA"/>
</dbReference>
<evidence type="ECO:0000313" key="3">
    <source>
        <dbReference type="Proteomes" id="UP000092695"/>
    </source>
</evidence>